<evidence type="ECO:0000256" key="1">
    <source>
        <dbReference type="SAM" id="MobiDB-lite"/>
    </source>
</evidence>
<dbReference type="EMBL" id="JBHTGP010000015">
    <property type="protein sequence ID" value="MFD0689047.1"/>
    <property type="molecule type" value="Genomic_DNA"/>
</dbReference>
<dbReference type="RefSeq" id="WP_131761111.1">
    <property type="nucleotide sequence ID" value="NZ_CAACUY010000146.1"/>
</dbReference>
<evidence type="ECO:0000313" key="3">
    <source>
        <dbReference type="EMBL" id="MFD0689047.1"/>
    </source>
</evidence>
<accession>A0ABW2XVM9</accession>
<evidence type="ECO:0000313" key="4">
    <source>
        <dbReference type="Proteomes" id="UP001597063"/>
    </source>
</evidence>
<keyword evidence="4" id="KW-1185">Reference proteome</keyword>
<evidence type="ECO:0000259" key="2">
    <source>
        <dbReference type="Pfam" id="PF04149"/>
    </source>
</evidence>
<proteinExistence type="predicted"/>
<dbReference type="Pfam" id="PF04149">
    <property type="entry name" value="DUF397"/>
    <property type="match status" value="1"/>
</dbReference>
<feature type="domain" description="DUF397" evidence="2">
    <location>
        <begin position="10"/>
        <end position="60"/>
    </location>
</feature>
<comment type="caution">
    <text evidence="3">The sequence shown here is derived from an EMBL/GenBank/DDBJ whole genome shotgun (WGS) entry which is preliminary data.</text>
</comment>
<reference evidence="4" key="1">
    <citation type="journal article" date="2019" name="Int. J. Syst. Evol. Microbiol.">
        <title>The Global Catalogue of Microorganisms (GCM) 10K type strain sequencing project: providing services to taxonomists for standard genome sequencing and annotation.</title>
        <authorList>
            <consortium name="The Broad Institute Genomics Platform"/>
            <consortium name="The Broad Institute Genome Sequencing Center for Infectious Disease"/>
            <person name="Wu L."/>
            <person name="Ma J."/>
        </authorList>
    </citation>
    <scope>NUCLEOTIDE SEQUENCE [LARGE SCALE GENOMIC DNA]</scope>
    <source>
        <strain evidence="4">JCM 9371</strain>
    </source>
</reference>
<protein>
    <submittedName>
        <fullName evidence="3">DUF397 domain-containing protein</fullName>
    </submittedName>
</protein>
<organism evidence="3 4">
    <name type="scientific">Actinomadura fibrosa</name>
    <dbReference type="NCBI Taxonomy" id="111802"/>
    <lineage>
        <taxon>Bacteria</taxon>
        <taxon>Bacillati</taxon>
        <taxon>Actinomycetota</taxon>
        <taxon>Actinomycetes</taxon>
        <taxon>Streptosporangiales</taxon>
        <taxon>Thermomonosporaceae</taxon>
        <taxon>Actinomadura</taxon>
    </lineage>
</organism>
<gene>
    <name evidence="3" type="ORF">ACFQZM_31470</name>
</gene>
<feature type="region of interest" description="Disordered" evidence="1">
    <location>
        <begin position="1"/>
        <end position="22"/>
    </location>
</feature>
<name>A0ABW2XVM9_9ACTN</name>
<dbReference type="Proteomes" id="UP001597063">
    <property type="component" value="Unassembled WGS sequence"/>
</dbReference>
<sequence>MSTSGLPQPRWRKSSHSGAHEGECVEVADLNGRVGIRDSKNPAAGQLTLTRQHFTALLARALEHG</sequence>
<dbReference type="InterPro" id="IPR007278">
    <property type="entry name" value="DUF397"/>
</dbReference>